<evidence type="ECO:0000256" key="9">
    <source>
        <dbReference type="ARBA" id="ARBA00023004"/>
    </source>
</evidence>
<dbReference type="InterPro" id="IPR006593">
    <property type="entry name" value="Cyt_b561/ferric_Rdtase_TM"/>
</dbReference>
<keyword evidence="4" id="KW-0349">Heme</keyword>
<feature type="transmembrane region" description="Helical" evidence="11">
    <location>
        <begin position="166"/>
        <end position="185"/>
    </location>
</feature>
<evidence type="ECO:0000259" key="12">
    <source>
        <dbReference type="PROSITE" id="PS50939"/>
    </source>
</evidence>
<dbReference type="SMART" id="SM00665">
    <property type="entry name" value="B561"/>
    <property type="match status" value="1"/>
</dbReference>
<dbReference type="Gene3D" id="1.20.120.1770">
    <property type="match status" value="1"/>
</dbReference>
<evidence type="ECO:0000256" key="5">
    <source>
        <dbReference type="ARBA" id="ARBA00022692"/>
    </source>
</evidence>
<keyword evidence="10 11" id="KW-0472">Membrane</keyword>
<dbReference type="PANTHER" id="PTHR15422:SF24">
    <property type="entry name" value="DOMON RELATED DOMAIN-CONTAINING PROTEIN"/>
    <property type="match status" value="1"/>
</dbReference>
<dbReference type="GO" id="GO:0020037">
    <property type="term" value="F:heme binding"/>
    <property type="evidence" value="ECO:0007669"/>
    <property type="project" value="TreeGrafter"/>
</dbReference>
<dbReference type="PROSITE" id="PS50939">
    <property type="entry name" value="CYTOCHROME_B561"/>
    <property type="match status" value="1"/>
</dbReference>
<comment type="subcellular location">
    <subcellularLocation>
        <location evidence="2">Membrane</location>
        <topology evidence="2">Multi-pass membrane protein</topology>
    </subcellularLocation>
</comment>
<comment type="cofactor">
    <cofactor evidence="1">
        <name>heme b</name>
        <dbReference type="ChEBI" id="CHEBI:60344"/>
    </cofactor>
</comment>
<dbReference type="AlphaFoldDB" id="A0A158MA68"/>
<evidence type="ECO:0000313" key="14">
    <source>
        <dbReference type="Proteomes" id="UP000026682"/>
    </source>
</evidence>
<feature type="transmembrane region" description="Helical" evidence="11">
    <location>
        <begin position="35"/>
        <end position="54"/>
    </location>
</feature>
<gene>
    <name evidence="13" type="ORF">L497_3300</name>
</gene>
<evidence type="ECO:0000256" key="1">
    <source>
        <dbReference type="ARBA" id="ARBA00001970"/>
    </source>
</evidence>
<evidence type="ECO:0000256" key="8">
    <source>
        <dbReference type="ARBA" id="ARBA00022989"/>
    </source>
</evidence>
<evidence type="ECO:0000256" key="10">
    <source>
        <dbReference type="ARBA" id="ARBA00023136"/>
    </source>
</evidence>
<dbReference type="GO" id="GO:0016020">
    <property type="term" value="C:membrane"/>
    <property type="evidence" value="ECO:0007669"/>
    <property type="project" value="UniProtKB-SubCell"/>
</dbReference>
<keyword evidence="6" id="KW-0479">Metal-binding</keyword>
<comment type="caution">
    <text evidence="13">The sequence shown here is derived from an EMBL/GenBank/DDBJ whole genome shotgun (WGS) entry which is preliminary data.</text>
</comment>
<dbReference type="PANTHER" id="PTHR15422">
    <property type="entry name" value="OS05G0565100 PROTEIN"/>
    <property type="match status" value="1"/>
</dbReference>
<dbReference type="CDD" id="cd08760">
    <property type="entry name" value="Cyt_b561_FRRS1_like"/>
    <property type="match status" value="1"/>
</dbReference>
<dbReference type="PATRIC" id="fig|1331206.3.peg.153"/>
<evidence type="ECO:0000256" key="3">
    <source>
        <dbReference type="ARBA" id="ARBA00022448"/>
    </source>
</evidence>
<protein>
    <submittedName>
        <fullName evidence="13">Putative N-acetyltransferase YedL</fullName>
    </submittedName>
</protein>
<evidence type="ECO:0000256" key="7">
    <source>
        <dbReference type="ARBA" id="ARBA00022982"/>
    </source>
</evidence>
<accession>A0A158MA68</accession>
<dbReference type="EMBL" id="JFZZ01000007">
    <property type="protein sequence ID" value="KAL00028.1"/>
    <property type="molecule type" value="Genomic_DNA"/>
</dbReference>
<reference evidence="13 14" key="1">
    <citation type="submission" date="2014-03" db="EMBL/GenBank/DDBJ databases">
        <title>Genome sequence of Bordetella holmseii.</title>
        <authorList>
            <person name="Harvill E."/>
            <person name="Goodfield L.L."/>
            <person name="Ivanov Y."/>
            <person name="Meyer J.A."/>
            <person name="Newth C."/>
            <person name="Cassiday P."/>
            <person name="Tondella M.L."/>
            <person name="Liao P."/>
            <person name="Zimmerman J."/>
            <person name="Meert K."/>
            <person name="Wessel D."/>
            <person name="Berger J."/>
            <person name="Dean J.M."/>
            <person name="Holubkov R."/>
            <person name="Burr J."/>
            <person name="Liu T."/>
            <person name="Brinkac L.M."/>
            <person name="Sanka R."/>
            <person name="Kim M."/>
            <person name="Losada L."/>
        </authorList>
    </citation>
    <scope>NUCLEOTIDE SEQUENCE [LARGE SCALE GENOMIC DNA]</scope>
    <source>
        <strain evidence="13 14">CDC-H585-BH</strain>
    </source>
</reference>
<dbReference type="GO" id="GO:0016740">
    <property type="term" value="F:transferase activity"/>
    <property type="evidence" value="ECO:0007669"/>
    <property type="project" value="UniProtKB-KW"/>
</dbReference>
<keyword evidence="5 11" id="KW-0812">Transmembrane</keyword>
<evidence type="ECO:0000256" key="11">
    <source>
        <dbReference type="SAM" id="Phobius"/>
    </source>
</evidence>
<feature type="domain" description="Cytochrome b561" evidence="12">
    <location>
        <begin position="1"/>
        <end position="220"/>
    </location>
</feature>
<dbReference type="STRING" id="35814.BBB42_01200"/>
<keyword evidence="8 11" id="KW-1133">Transmembrane helix</keyword>
<keyword evidence="13" id="KW-0808">Transferase</keyword>
<keyword evidence="3" id="KW-0813">Transport</keyword>
<keyword evidence="7" id="KW-0249">Electron transport</keyword>
<evidence type="ECO:0000256" key="2">
    <source>
        <dbReference type="ARBA" id="ARBA00004141"/>
    </source>
</evidence>
<dbReference type="GO" id="GO:0140575">
    <property type="term" value="F:transmembrane monodehydroascorbate reductase activity"/>
    <property type="evidence" value="ECO:0007669"/>
    <property type="project" value="InterPro"/>
</dbReference>
<dbReference type="InterPro" id="IPR045150">
    <property type="entry name" value="CYB561D1/2"/>
</dbReference>
<name>A0A158MA68_9BORD</name>
<dbReference type="Proteomes" id="UP000026682">
    <property type="component" value="Unassembled WGS sequence"/>
</dbReference>
<dbReference type="GO" id="GO:0046872">
    <property type="term" value="F:metal ion binding"/>
    <property type="evidence" value="ECO:0007669"/>
    <property type="project" value="UniProtKB-KW"/>
</dbReference>
<sequence>MPMFADALQWLVMPISGAADHAVSASVSWHGRTMSVAWGGLVPIAILVARFFKVTRRQRWPQELDNKFWWHVHRGLNYSAVALACVGAYLVWGAEAYAGSVRALHGWLGWSIVDLGVAQALGGQLRGSKGGPTDPRRDAQDNSIDLRGDHYDMTARRVWFERVHKAAGYTALTLSAITVLLGMWVADAPRWMWLGLSIWWSAFVYTFVWLQRHGRCLDTYQAIWGPELTHPGNALPVVGVGIQRFPPCHASEITQEKP</sequence>
<keyword evidence="9" id="KW-0408">Iron</keyword>
<evidence type="ECO:0000256" key="6">
    <source>
        <dbReference type="ARBA" id="ARBA00022723"/>
    </source>
</evidence>
<evidence type="ECO:0000313" key="13">
    <source>
        <dbReference type="EMBL" id="KAL00028.1"/>
    </source>
</evidence>
<organism evidence="13 14">
    <name type="scientific">Bordetella holmesii CDC-H585-BH</name>
    <dbReference type="NCBI Taxonomy" id="1331206"/>
    <lineage>
        <taxon>Bacteria</taxon>
        <taxon>Pseudomonadati</taxon>
        <taxon>Pseudomonadota</taxon>
        <taxon>Betaproteobacteria</taxon>
        <taxon>Burkholderiales</taxon>
        <taxon>Alcaligenaceae</taxon>
        <taxon>Bordetella</taxon>
    </lineage>
</organism>
<feature type="transmembrane region" description="Helical" evidence="11">
    <location>
        <begin position="191"/>
        <end position="210"/>
    </location>
</feature>
<proteinExistence type="predicted"/>
<evidence type="ECO:0000256" key="4">
    <source>
        <dbReference type="ARBA" id="ARBA00022617"/>
    </source>
</evidence>